<gene>
    <name evidence="4" type="ORF">EI290_07040</name>
</gene>
<dbReference type="NCBIfam" id="TIGR04183">
    <property type="entry name" value="Por_Secre_tail"/>
    <property type="match status" value="1"/>
</dbReference>
<evidence type="ECO:0000313" key="4">
    <source>
        <dbReference type="EMBL" id="RSK35446.1"/>
    </source>
</evidence>
<feature type="chain" id="PRO_5019012163" evidence="2">
    <location>
        <begin position="25"/>
        <end position="402"/>
    </location>
</feature>
<evidence type="ECO:0000313" key="5">
    <source>
        <dbReference type="Proteomes" id="UP000280066"/>
    </source>
</evidence>
<dbReference type="Proteomes" id="UP000280066">
    <property type="component" value="Unassembled WGS sequence"/>
</dbReference>
<proteinExistence type="predicted"/>
<dbReference type="Pfam" id="PF18962">
    <property type="entry name" value="Por_Secre_tail"/>
    <property type="match status" value="1"/>
</dbReference>
<dbReference type="InterPro" id="IPR026444">
    <property type="entry name" value="Secre_tail"/>
</dbReference>
<keyword evidence="5" id="KW-1185">Reference proteome</keyword>
<feature type="region of interest" description="Disordered" evidence="1">
    <location>
        <begin position="57"/>
        <end position="80"/>
    </location>
</feature>
<dbReference type="Gene3D" id="2.60.120.260">
    <property type="entry name" value="Galactose-binding domain-like"/>
    <property type="match status" value="1"/>
</dbReference>
<organism evidence="4 5">
    <name type="scientific">Hymenobacter metallilatus</name>
    <dbReference type="NCBI Taxonomy" id="2493666"/>
    <lineage>
        <taxon>Bacteria</taxon>
        <taxon>Pseudomonadati</taxon>
        <taxon>Bacteroidota</taxon>
        <taxon>Cytophagia</taxon>
        <taxon>Cytophagales</taxon>
        <taxon>Hymenobacteraceae</taxon>
        <taxon>Hymenobacter</taxon>
    </lineage>
</organism>
<dbReference type="OrthoDB" id="1490051at2"/>
<reference evidence="4 5" key="1">
    <citation type="submission" date="2018-12" db="EMBL/GenBank/DDBJ databases">
        <authorList>
            <person name="Feng G."/>
            <person name="Zhu H."/>
        </authorList>
    </citation>
    <scope>NUCLEOTIDE SEQUENCE [LARGE SCALE GENOMIC DNA]</scope>
    <source>
        <strain evidence="4 5">9PBR-2</strain>
    </source>
</reference>
<dbReference type="RefSeq" id="WP_125428106.1">
    <property type="nucleotide sequence ID" value="NZ_RWIS01000003.1"/>
</dbReference>
<evidence type="ECO:0000256" key="2">
    <source>
        <dbReference type="SAM" id="SignalP"/>
    </source>
</evidence>
<dbReference type="InterPro" id="IPR013783">
    <property type="entry name" value="Ig-like_fold"/>
</dbReference>
<dbReference type="Gene3D" id="2.60.40.10">
    <property type="entry name" value="Immunoglobulins"/>
    <property type="match status" value="1"/>
</dbReference>
<dbReference type="AlphaFoldDB" id="A0A428JQ70"/>
<evidence type="ECO:0000259" key="3">
    <source>
        <dbReference type="Pfam" id="PF18962"/>
    </source>
</evidence>
<keyword evidence="2" id="KW-0732">Signal</keyword>
<accession>A0A428JQ70</accession>
<feature type="domain" description="Secretion system C-terminal sorting" evidence="3">
    <location>
        <begin position="334"/>
        <end position="400"/>
    </location>
</feature>
<name>A0A428JQ70_9BACT</name>
<comment type="caution">
    <text evidence="4">The sequence shown here is derived from an EMBL/GenBank/DDBJ whole genome shotgun (WGS) entry which is preliminary data.</text>
</comment>
<dbReference type="EMBL" id="RWIS01000003">
    <property type="protein sequence ID" value="RSK35446.1"/>
    <property type="molecule type" value="Genomic_DNA"/>
</dbReference>
<protein>
    <submittedName>
        <fullName evidence="4">T9SS C-terminal target domain-containing protein</fullName>
    </submittedName>
</protein>
<feature type="signal peptide" evidence="2">
    <location>
        <begin position="1"/>
        <end position="24"/>
    </location>
</feature>
<sequence>MSKKLFSTSLLMALLLGRLFSAFGQSTTASQDFEGANTAGSLSFTVSGGQYFTGNSGSAFAGPNPSPNNSSVSTSGTRSYGAQNNTGSGIVATTMDFRNVSFTNFSNNSINFRLAVFATNQNGGLASNGSVIVSVSTNGGSSYNTALTIVGNGNGRDVIWDFSATATATATVGAGAPTYTAGTTSATRYSFIQLALPATVTQAKVRIVANANDKTAIVIDDVVISSAGPLPVTLTHFSAERQGSSVAVSWATATEKDNAYFEILRSADGKSFDALGRVKGRGTTTASTTYAFTDYTAPAGLSYYQLRQVDADGTASLSSVIVVVATDELAATFYPNPSNSSITLPAVGGVVEYRVHSVTGQVLVSGKGSGNTTVAVEAIPAGIYFLELTAGGKRNVQRFVRH</sequence>
<evidence type="ECO:0000256" key="1">
    <source>
        <dbReference type="SAM" id="MobiDB-lite"/>
    </source>
</evidence>